<name>A0A165NPU6_EXIGL</name>
<evidence type="ECO:0000256" key="1">
    <source>
        <dbReference type="ARBA" id="ARBA00022723"/>
    </source>
</evidence>
<dbReference type="SUPFAM" id="SSF144232">
    <property type="entry name" value="HIT/MYND zinc finger-like"/>
    <property type="match status" value="1"/>
</dbReference>
<gene>
    <name evidence="6" type="ORF">EXIGLDRAFT_830252</name>
</gene>
<evidence type="ECO:0000259" key="5">
    <source>
        <dbReference type="PROSITE" id="PS50865"/>
    </source>
</evidence>
<protein>
    <recommendedName>
        <fullName evidence="5">MYND-type domain-containing protein</fullName>
    </recommendedName>
</protein>
<dbReference type="PROSITE" id="PS50865">
    <property type="entry name" value="ZF_MYND_2"/>
    <property type="match status" value="1"/>
</dbReference>
<evidence type="ECO:0000256" key="4">
    <source>
        <dbReference type="PROSITE-ProRule" id="PRU00134"/>
    </source>
</evidence>
<dbReference type="AlphaFoldDB" id="A0A165NPU6"/>
<proteinExistence type="predicted"/>
<keyword evidence="3" id="KW-0862">Zinc</keyword>
<dbReference type="Gene3D" id="6.10.140.2220">
    <property type="match status" value="1"/>
</dbReference>
<dbReference type="EMBL" id="KV425896">
    <property type="protein sequence ID" value="KZW01047.1"/>
    <property type="molecule type" value="Genomic_DNA"/>
</dbReference>
<evidence type="ECO:0000313" key="6">
    <source>
        <dbReference type="EMBL" id="KZW01047.1"/>
    </source>
</evidence>
<dbReference type="Proteomes" id="UP000077266">
    <property type="component" value="Unassembled WGS sequence"/>
</dbReference>
<dbReference type="InterPro" id="IPR002893">
    <property type="entry name" value="Znf_MYND"/>
</dbReference>
<dbReference type="GO" id="GO:0008270">
    <property type="term" value="F:zinc ion binding"/>
    <property type="evidence" value="ECO:0007669"/>
    <property type="project" value="UniProtKB-KW"/>
</dbReference>
<accession>A0A165NPU6</accession>
<dbReference type="Pfam" id="PF01753">
    <property type="entry name" value="zf-MYND"/>
    <property type="match status" value="1"/>
</dbReference>
<keyword evidence="2 4" id="KW-0863">Zinc-finger</keyword>
<evidence type="ECO:0000256" key="2">
    <source>
        <dbReference type="ARBA" id="ARBA00022771"/>
    </source>
</evidence>
<evidence type="ECO:0000256" key="3">
    <source>
        <dbReference type="ARBA" id="ARBA00022833"/>
    </source>
</evidence>
<organism evidence="6 7">
    <name type="scientific">Exidia glandulosa HHB12029</name>
    <dbReference type="NCBI Taxonomy" id="1314781"/>
    <lineage>
        <taxon>Eukaryota</taxon>
        <taxon>Fungi</taxon>
        <taxon>Dikarya</taxon>
        <taxon>Basidiomycota</taxon>
        <taxon>Agaricomycotina</taxon>
        <taxon>Agaricomycetes</taxon>
        <taxon>Auriculariales</taxon>
        <taxon>Exidiaceae</taxon>
        <taxon>Exidia</taxon>
    </lineage>
</organism>
<evidence type="ECO:0000313" key="7">
    <source>
        <dbReference type="Proteomes" id="UP000077266"/>
    </source>
</evidence>
<keyword evidence="7" id="KW-1185">Reference proteome</keyword>
<sequence>MESQAHALALALAAESDLALCPVCFLTFREQLEDNLAVHRLRVNAHPFWTSLMRFVTVARVYTAGICERISERLWMNWCRCRQCRPSSALQNVNRTRPFFEMTMRSACRLLHLCLSVPSKHGRPLRVFAHNRGLWPTTREQLVPYGAPQTIRALVQCHRNLTPTMALIVMLLIRFRPLLYPEIVKDDNRLPLVSSLITTIECYAYDAPNSQRTRLSGTPEGTFLYLLKEGPGVQADDARQFTVGQELELYHALVQLPTSPHCADEQSWWTYSMTVLMLSLLERLPVEERADPPYFLRDFVEQTSRRTRHPYVDFRGMYRYVQDHGSCFGPGCDKAPPSYTFSLCAKCRVVKYCSRDCQRNDWKNEPFPHREICDIFHELLAVTDLDAPVEAFAQACRDHAVPEERLEQLCDWVQFGVLQCERPTCASLVPYPRIQTDRFCGV</sequence>
<reference evidence="6 7" key="1">
    <citation type="journal article" date="2016" name="Mol. Biol. Evol.">
        <title>Comparative Genomics of Early-Diverging Mushroom-Forming Fungi Provides Insights into the Origins of Lignocellulose Decay Capabilities.</title>
        <authorList>
            <person name="Nagy L.G."/>
            <person name="Riley R."/>
            <person name="Tritt A."/>
            <person name="Adam C."/>
            <person name="Daum C."/>
            <person name="Floudas D."/>
            <person name="Sun H."/>
            <person name="Yadav J.S."/>
            <person name="Pangilinan J."/>
            <person name="Larsson K.H."/>
            <person name="Matsuura K."/>
            <person name="Barry K."/>
            <person name="Labutti K."/>
            <person name="Kuo R."/>
            <person name="Ohm R.A."/>
            <person name="Bhattacharya S.S."/>
            <person name="Shirouzu T."/>
            <person name="Yoshinaga Y."/>
            <person name="Martin F.M."/>
            <person name="Grigoriev I.V."/>
            <person name="Hibbett D.S."/>
        </authorList>
    </citation>
    <scope>NUCLEOTIDE SEQUENCE [LARGE SCALE GENOMIC DNA]</scope>
    <source>
        <strain evidence="6 7">HHB12029</strain>
    </source>
</reference>
<feature type="domain" description="MYND-type" evidence="5">
    <location>
        <begin position="329"/>
        <end position="373"/>
    </location>
</feature>
<dbReference type="OrthoDB" id="5282002at2759"/>
<keyword evidence="1" id="KW-0479">Metal-binding</keyword>